<name>A0AA40DKR3_9PEZI</name>
<reference evidence="1" key="1">
    <citation type="submission" date="2023-06" db="EMBL/GenBank/DDBJ databases">
        <title>Genome-scale phylogeny and comparative genomics of the fungal order Sordariales.</title>
        <authorList>
            <consortium name="Lawrence Berkeley National Laboratory"/>
            <person name="Hensen N."/>
            <person name="Bonometti L."/>
            <person name="Westerberg I."/>
            <person name="Brannstrom I.O."/>
            <person name="Guillou S."/>
            <person name="Cros-Aarteil S."/>
            <person name="Calhoun S."/>
            <person name="Haridas S."/>
            <person name="Kuo A."/>
            <person name="Mondo S."/>
            <person name="Pangilinan J."/>
            <person name="Riley R."/>
            <person name="LaButti K."/>
            <person name="Andreopoulos B."/>
            <person name="Lipzen A."/>
            <person name="Chen C."/>
            <person name="Yanf M."/>
            <person name="Daum C."/>
            <person name="Ng V."/>
            <person name="Clum A."/>
            <person name="Steindorff A."/>
            <person name="Ohm R."/>
            <person name="Martin F."/>
            <person name="Silar P."/>
            <person name="Natvig D."/>
            <person name="Lalanne C."/>
            <person name="Gautier V."/>
            <person name="Ament-velasquez S.L."/>
            <person name="Kruys A."/>
            <person name="Hutchinson M.I."/>
            <person name="Powell A.J."/>
            <person name="Barry K."/>
            <person name="Miller A.N."/>
            <person name="Grigoriev I.V."/>
            <person name="Debuchy R."/>
            <person name="Gladieux P."/>
            <person name="Thoren M.H."/>
            <person name="Johannesson H."/>
        </authorList>
    </citation>
    <scope>NUCLEOTIDE SEQUENCE</scope>
    <source>
        <strain evidence="1">SMH2392-1A</strain>
    </source>
</reference>
<proteinExistence type="predicted"/>
<keyword evidence="2" id="KW-1185">Reference proteome</keyword>
<gene>
    <name evidence="1" type="ORF">B0T26DRAFT_728166</name>
</gene>
<dbReference type="AlphaFoldDB" id="A0AA40DKR3"/>
<sequence length="84" mass="9806">MYMPVCWGSVFAVAVLSGRSYPLFLNFRFPYFGFSCYDNSKRDRLCPVYKPKVRKEKLLALGFVCPEELMPLMDRCEPLEPGQR</sequence>
<evidence type="ECO:0000313" key="1">
    <source>
        <dbReference type="EMBL" id="KAK0706820.1"/>
    </source>
</evidence>
<dbReference type="GeneID" id="85326157"/>
<evidence type="ECO:0000313" key="2">
    <source>
        <dbReference type="Proteomes" id="UP001172101"/>
    </source>
</evidence>
<accession>A0AA40DKR3</accession>
<dbReference type="EMBL" id="JAUIRO010000007">
    <property type="protein sequence ID" value="KAK0706820.1"/>
    <property type="molecule type" value="Genomic_DNA"/>
</dbReference>
<dbReference type="RefSeq" id="XP_060291914.1">
    <property type="nucleotide sequence ID" value="XM_060442887.1"/>
</dbReference>
<organism evidence="1 2">
    <name type="scientific">Lasiosphaeria miniovina</name>
    <dbReference type="NCBI Taxonomy" id="1954250"/>
    <lineage>
        <taxon>Eukaryota</taxon>
        <taxon>Fungi</taxon>
        <taxon>Dikarya</taxon>
        <taxon>Ascomycota</taxon>
        <taxon>Pezizomycotina</taxon>
        <taxon>Sordariomycetes</taxon>
        <taxon>Sordariomycetidae</taxon>
        <taxon>Sordariales</taxon>
        <taxon>Lasiosphaeriaceae</taxon>
        <taxon>Lasiosphaeria</taxon>
    </lineage>
</organism>
<protein>
    <submittedName>
        <fullName evidence="1">Uncharacterized protein</fullName>
    </submittedName>
</protein>
<dbReference type="Proteomes" id="UP001172101">
    <property type="component" value="Unassembled WGS sequence"/>
</dbReference>
<comment type="caution">
    <text evidence="1">The sequence shown here is derived from an EMBL/GenBank/DDBJ whole genome shotgun (WGS) entry which is preliminary data.</text>
</comment>